<dbReference type="Proteomes" id="UP000031668">
    <property type="component" value="Unassembled WGS sequence"/>
</dbReference>
<keyword evidence="2" id="KW-0722">Serine protease inhibitor</keyword>
<evidence type="ECO:0000259" key="3">
    <source>
        <dbReference type="PROSITE" id="PS50279"/>
    </source>
</evidence>
<dbReference type="EMBL" id="JWZT01000762">
    <property type="protein sequence ID" value="KII73587.1"/>
    <property type="molecule type" value="Genomic_DNA"/>
</dbReference>
<comment type="caution">
    <text evidence="4">The sequence shown here is derived from an EMBL/GenBank/DDBJ whole genome shotgun (WGS) entry which is preliminary data.</text>
</comment>
<protein>
    <recommendedName>
        <fullName evidence="3">BPTI/Kunitz inhibitor domain-containing protein</fullName>
    </recommendedName>
</protein>
<evidence type="ECO:0000256" key="2">
    <source>
        <dbReference type="ARBA" id="ARBA00022900"/>
    </source>
</evidence>
<organism evidence="4 5">
    <name type="scientific">Thelohanellus kitauei</name>
    <name type="common">Myxosporean</name>
    <dbReference type="NCBI Taxonomy" id="669202"/>
    <lineage>
        <taxon>Eukaryota</taxon>
        <taxon>Metazoa</taxon>
        <taxon>Cnidaria</taxon>
        <taxon>Myxozoa</taxon>
        <taxon>Myxosporea</taxon>
        <taxon>Bivalvulida</taxon>
        <taxon>Platysporina</taxon>
        <taxon>Myxobolidae</taxon>
        <taxon>Thelohanellus</taxon>
    </lineage>
</organism>
<name>A0A0C2NHU6_THEKT</name>
<feature type="domain" description="BPTI/Kunitz inhibitor" evidence="3">
    <location>
        <begin position="1"/>
        <end position="53"/>
    </location>
</feature>
<keyword evidence="5" id="KW-1185">Reference proteome</keyword>
<gene>
    <name evidence="4" type="ORF">RF11_08864</name>
</gene>
<dbReference type="AlphaFoldDB" id="A0A0C2NHU6"/>
<dbReference type="GO" id="GO:0004867">
    <property type="term" value="F:serine-type endopeptidase inhibitor activity"/>
    <property type="evidence" value="ECO:0007669"/>
    <property type="project" value="UniProtKB-KW"/>
</dbReference>
<dbReference type="SUPFAM" id="SSF57362">
    <property type="entry name" value="BPTI-like"/>
    <property type="match status" value="1"/>
</dbReference>
<proteinExistence type="predicted"/>
<evidence type="ECO:0000313" key="5">
    <source>
        <dbReference type="Proteomes" id="UP000031668"/>
    </source>
</evidence>
<reference evidence="4 5" key="1">
    <citation type="journal article" date="2014" name="Genome Biol. Evol.">
        <title>The genome of the myxosporean Thelohanellus kitauei shows adaptations to nutrient acquisition within its fish host.</title>
        <authorList>
            <person name="Yang Y."/>
            <person name="Xiong J."/>
            <person name="Zhou Z."/>
            <person name="Huo F."/>
            <person name="Miao W."/>
            <person name="Ran C."/>
            <person name="Liu Y."/>
            <person name="Zhang J."/>
            <person name="Feng J."/>
            <person name="Wang M."/>
            <person name="Wang M."/>
            <person name="Wang L."/>
            <person name="Yao B."/>
        </authorList>
    </citation>
    <scope>NUCLEOTIDE SEQUENCE [LARGE SCALE GENOMIC DNA]</scope>
    <source>
        <strain evidence="4">Wuqing</strain>
    </source>
</reference>
<evidence type="ECO:0000313" key="4">
    <source>
        <dbReference type="EMBL" id="KII73587.1"/>
    </source>
</evidence>
<evidence type="ECO:0000256" key="1">
    <source>
        <dbReference type="ARBA" id="ARBA00022690"/>
    </source>
</evidence>
<dbReference type="Pfam" id="PF00014">
    <property type="entry name" value="Kunitz_BPTI"/>
    <property type="match status" value="1"/>
</dbReference>
<sequence length="125" mass="14639">MPNPGNCWGIFRNPYYWYDYEQKTCKFFSSCGVPGTEGKQNFFYDEDECNTICASVHTVKTKDCLIDWGQSNINGDLEGDFKWAFNTHEANCKIYEKHAGYPTPLLFNSWFECRDSCYDKDDKDE</sequence>
<dbReference type="InterPro" id="IPR002223">
    <property type="entry name" value="Kunitz_BPTI"/>
</dbReference>
<keyword evidence="1" id="KW-0646">Protease inhibitor</keyword>
<dbReference type="PROSITE" id="PS50279">
    <property type="entry name" value="BPTI_KUNITZ_2"/>
    <property type="match status" value="1"/>
</dbReference>
<dbReference type="Gene3D" id="4.10.410.10">
    <property type="entry name" value="Pancreatic trypsin inhibitor Kunitz domain"/>
    <property type="match status" value="1"/>
</dbReference>
<accession>A0A0C2NHU6</accession>
<dbReference type="InterPro" id="IPR036880">
    <property type="entry name" value="Kunitz_BPTI_sf"/>
</dbReference>